<keyword evidence="1" id="KW-0472">Membrane</keyword>
<feature type="transmembrane region" description="Helical" evidence="1">
    <location>
        <begin position="155"/>
        <end position="178"/>
    </location>
</feature>
<keyword evidence="1" id="KW-1133">Transmembrane helix</keyword>
<feature type="transmembrane region" description="Helical" evidence="1">
    <location>
        <begin position="12"/>
        <end position="36"/>
    </location>
</feature>
<dbReference type="EMBL" id="JBHSCX010000006">
    <property type="protein sequence ID" value="MFC4362381.1"/>
    <property type="molecule type" value="Genomic_DNA"/>
</dbReference>
<evidence type="ECO:0000313" key="3">
    <source>
        <dbReference type="Proteomes" id="UP001595840"/>
    </source>
</evidence>
<evidence type="ECO:0000256" key="1">
    <source>
        <dbReference type="SAM" id="Phobius"/>
    </source>
</evidence>
<feature type="transmembrane region" description="Helical" evidence="1">
    <location>
        <begin position="73"/>
        <end position="92"/>
    </location>
</feature>
<accession>A0ABV8V4L1</accession>
<keyword evidence="3" id="KW-1185">Reference proteome</keyword>
<proteinExistence type="predicted"/>
<comment type="caution">
    <text evidence="2">The sequence shown here is derived from an EMBL/GenBank/DDBJ whole genome shotgun (WGS) entry which is preliminary data.</text>
</comment>
<reference evidence="3" key="1">
    <citation type="journal article" date="2019" name="Int. J. Syst. Evol. Microbiol.">
        <title>The Global Catalogue of Microorganisms (GCM) 10K type strain sequencing project: providing services to taxonomists for standard genome sequencing and annotation.</title>
        <authorList>
            <consortium name="The Broad Institute Genomics Platform"/>
            <consortium name="The Broad Institute Genome Sequencing Center for Infectious Disease"/>
            <person name="Wu L."/>
            <person name="Ma J."/>
        </authorList>
    </citation>
    <scope>NUCLEOTIDE SEQUENCE [LARGE SCALE GENOMIC DNA]</scope>
    <source>
        <strain evidence="3">CECT 8570</strain>
    </source>
</reference>
<feature type="transmembrane region" description="Helical" evidence="1">
    <location>
        <begin position="221"/>
        <end position="242"/>
    </location>
</feature>
<feature type="transmembrane region" description="Helical" evidence="1">
    <location>
        <begin position="98"/>
        <end position="120"/>
    </location>
</feature>
<name>A0ABV8V4L1_9GAMM</name>
<feature type="transmembrane region" description="Helical" evidence="1">
    <location>
        <begin position="42"/>
        <end position="61"/>
    </location>
</feature>
<sequence>MQALLNFIMRGRLQAAIVAMLGSWFPLVSPAVVALVCLRKGAFEGTLTMLWAMLPALVALVISDQGMSDMGPLMPFVTLIGLVAVLMSAQVLRASISWPYTLTALVAFSALGALLLAMFLPNPVQSLIQIMGDLLRELAANAPEGAAVANPSDTFVLGLIAYVVALSGLGSLLLARWWQALLYNPGGFQQEFHQLRLLPVQAVVCSLGAIYCLLQPAGYQAWASLFALPLLLTGVALVHAFVRARDLGKGWLVLMYFGLFVAAPLSAAISALAVADTWLNLRDRLKVKTPSDD</sequence>
<gene>
    <name evidence="2" type="ORF">ACFOX3_08705</name>
</gene>
<dbReference type="Proteomes" id="UP001595840">
    <property type="component" value="Unassembled WGS sequence"/>
</dbReference>
<organism evidence="2 3">
    <name type="scientific">Simiduia curdlanivorans</name>
    <dbReference type="NCBI Taxonomy" id="1492769"/>
    <lineage>
        <taxon>Bacteria</taxon>
        <taxon>Pseudomonadati</taxon>
        <taxon>Pseudomonadota</taxon>
        <taxon>Gammaproteobacteria</taxon>
        <taxon>Cellvibrionales</taxon>
        <taxon>Cellvibrionaceae</taxon>
        <taxon>Simiduia</taxon>
    </lineage>
</organism>
<dbReference type="RefSeq" id="WP_290260580.1">
    <property type="nucleotide sequence ID" value="NZ_JAUFQG010000004.1"/>
</dbReference>
<feature type="transmembrane region" description="Helical" evidence="1">
    <location>
        <begin position="198"/>
        <end position="214"/>
    </location>
</feature>
<protein>
    <recommendedName>
        <fullName evidence="4">DUF2232 domain-containing protein</fullName>
    </recommendedName>
</protein>
<feature type="transmembrane region" description="Helical" evidence="1">
    <location>
        <begin position="254"/>
        <end position="279"/>
    </location>
</feature>
<keyword evidence="1" id="KW-0812">Transmembrane</keyword>
<evidence type="ECO:0000313" key="2">
    <source>
        <dbReference type="EMBL" id="MFC4362381.1"/>
    </source>
</evidence>
<evidence type="ECO:0008006" key="4">
    <source>
        <dbReference type="Google" id="ProtNLM"/>
    </source>
</evidence>